<dbReference type="GO" id="GO:0006123">
    <property type="term" value="P:mitochondrial electron transport, cytochrome c to oxygen"/>
    <property type="evidence" value="ECO:0007669"/>
    <property type="project" value="InterPro"/>
</dbReference>
<reference evidence="7 8" key="1">
    <citation type="journal article" date="2017" name="Curr. Biol.">
        <title>The Evolution of Venom by Co-option of Single-Copy Genes.</title>
        <authorList>
            <person name="Martinson E.O."/>
            <person name="Mrinalini"/>
            <person name="Kelkar Y.D."/>
            <person name="Chang C.H."/>
            <person name="Werren J.H."/>
        </authorList>
    </citation>
    <scope>NUCLEOTIDE SEQUENCE [LARGE SCALE GENOMIC DNA]</scope>
    <source>
        <strain evidence="7 8">Alberta</strain>
        <tissue evidence="7">Whole body</tissue>
    </source>
</reference>
<comment type="caution">
    <text evidence="7">The sequence shown here is derived from an EMBL/GenBank/DDBJ whole genome shotgun (WGS) entry which is preliminary data.</text>
</comment>
<name>A0A232F2S5_9HYME</name>
<evidence type="ECO:0000256" key="6">
    <source>
        <dbReference type="SAM" id="Phobius"/>
    </source>
</evidence>
<comment type="similarity">
    <text evidence="2">Belongs to the cytochrome c oxidase VIIa family.</text>
</comment>
<sequence>MQGNKTVFQVLKQRSFYTKSLLRSQENQAKFVDKPFWLKKFKLKQAEMQKDDDVPVFIKKGFFDKVLYNITLGLTVFGLFWSAKVLPELDNAGKN</sequence>
<dbReference type="SUPFAM" id="SSF81419">
    <property type="entry name" value="Mitochondrial cytochrome c oxidase subunit VIIa"/>
    <property type="match status" value="1"/>
</dbReference>
<proteinExistence type="inferred from homology"/>
<keyword evidence="4" id="KW-0496">Mitochondrion</keyword>
<keyword evidence="5 6" id="KW-0472">Membrane</keyword>
<gene>
    <name evidence="7" type="ORF">TSAR_012126</name>
</gene>
<feature type="transmembrane region" description="Helical" evidence="6">
    <location>
        <begin position="66"/>
        <end position="83"/>
    </location>
</feature>
<dbReference type="InterPro" id="IPR036539">
    <property type="entry name" value="Cyt_c_oxidase_su7a_sf"/>
</dbReference>
<evidence type="ECO:0000313" key="7">
    <source>
        <dbReference type="EMBL" id="OXU24727.1"/>
    </source>
</evidence>
<dbReference type="GO" id="GO:0005743">
    <property type="term" value="C:mitochondrial inner membrane"/>
    <property type="evidence" value="ECO:0007669"/>
    <property type="project" value="UniProtKB-SubCell"/>
</dbReference>
<keyword evidence="6" id="KW-0812">Transmembrane</keyword>
<keyword evidence="8" id="KW-1185">Reference proteome</keyword>
<accession>A0A232F2S5</accession>
<dbReference type="OrthoDB" id="7550661at2759"/>
<evidence type="ECO:0000256" key="4">
    <source>
        <dbReference type="ARBA" id="ARBA00023128"/>
    </source>
</evidence>
<evidence type="ECO:0000256" key="2">
    <source>
        <dbReference type="ARBA" id="ARBA00009331"/>
    </source>
</evidence>
<dbReference type="EMBL" id="NNAY01001210">
    <property type="protein sequence ID" value="OXU24727.1"/>
    <property type="molecule type" value="Genomic_DNA"/>
</dbReference>
<evidence type="ECO:0000256" key="3">
    <source>
        <dbReference type="ARBA" id="ARBA00022792"/>
    </source>
</evidence>
<dbReference type="Proteomes" id="UP000215335">
    <property type="component" value="Unassembled WGS sequence"/>
</dbReference>
<evidence type="ECO:0000256" key="1">
    <source>
        <dbReference type="ARBA" id="ARBA00004273"/>
    </source>
</evidence>
<dbReference type="GO" id="GO:0045277">
    <property type="term" value="C:respiratory chain complex IV"/>
    <property type="evidence" value="ECO:0007669"/>
    <property type="project" value="InterPro"/>
</dbReference>
<dbReference type="AlphaFoldDB" id="A0A232F2S5"/>
<evidence type="ECO:0000313" key="8">
    <source>
        <dbReference type="Proteomes" id="UP000215335"/>
    </source>
</evidence>
<organism evidence="7 8">
    <name type="scientific">Trichomalopsis sarcophagae</name>
    <dbReference type="NCBI Taxonomy" id="543379"/>
    <lineage>
        <taxon>Eukaryota</taxon>
        <taxon>Metazoa</taxon>
        <taxon>Ecdysozoa</taxon>
        <taxon>Arthropoda</taxon>
        <taxon>Hexapoda</taxon>
        <taxon>Insecta</taxon>
        <taxon>Pterygota</taxon>
        <taxon>Neoptera</taxon>
        <taxon>Endopterygota</taxon>
        <taxon>Hymenoptera</taxon>
        <taxon>Apocrita</taxon>
        <taxon>Proctotrupomorpha</taxon>
        <taxon>Chalcidoidea</taxon>
        <taxon>Pteromalidae</taxon>
        <taxon>Pteromalinae</taxon>
        <taxon>Trichomalopsis</taxon>
    </lineage>
</organism>
<comment type="subcellular location">
    <subcellularLocation>
        <location evidence="1">Mitochondrion inner membrane</location>
    </subcellularLocation>
</comment>
<keyword evidence="6" id="KW-1133">Transmembrane helix</keyword>
<protein>
    <submittedName>
        <fullName evidence="7">Uncharacterized protein</fullName>
    </submittedName>
</protein>
<keyword evidence="3" id="KW-0999">Mitochondrion inner membrane</keyword>
<dbReference type="Gene3D" id="4.10.91.10">
    <property type="entry name" value="Cytochrome c oxidase, subunit VIIa"/>
    <property type="match status" value="1"/>
</dbReference>
<evidence type="ECO:0000256" key="5">
    <source>
        <dbReference type="ARBA" id="ARBA00023136"/>
    </source>
</evidence>